<protein>
    <submittedName>
        <fullName evidence="2">Uncharacterized protein</fullName>
    </submittedName>
</protein>
<dbReference type="Pfam" id="PF18895">
    <property type="entry name" value="T4SS_pilin"/>
    <property type="match status" value="1"/>
</dbReference>
<name>A0A2H0WSA0_9BACT</name>
<proteinExistence type="predicted"/>
<evidence type="ECO:0000313" key="3">
    <source>
        <dbReference type="Proteomes" id="UP000231198"/>
    </source>
</evidence>
<dbReference type="EMBL" id="PEZG01000064">
    <property type="protein sequence ID" value="PIS15552.1"/>
    <property type="molecule type" value="Genomic_DNA"/>
</dbReference>
<sequence length="138" mass="14807">MNILNSLNVLLIKTVYASDADVIPPSTTERVDLKWQIPSLADIVSFALRFLFIIAGLIALIYLVLGAFAWVTSSGNKENVSKAQEKIQAAIVGLVVMVAVIVIVGALEQFVFNKNLCLGLTCAIKLPSLIQTTPVPAP</sequence>
<dbReference type="AlphaFoldDB" id="A0A2H0WSA0"/>
<feature type="transmembrane region" description="Helical" evidence="1">
    <location>
        <begin position="46"/>
        <end position="71"/>
    </location>
</feature>
<gene>
    <name evidence="2" type="ORF">COT62_03005</name>
</gene>
<dbReference type="InterPro" id="IPR043993">
    <property type="entry name" value="T4SS_pilin"/>
</dbReference>
<organism evidence="2 3">
    <name type="scientific">Candidatus Roizmanbacteria bacterium CG09_land_8_20_14_0_10_41_9</name>
    <dbReference type="NCBI Taxonomy" id="1974850"/>
    <lineage>
        <taxon>Bacteria</taxon>
        <taxon>Candidatus Roizmaniibacteriota</taxon>
    </lineage>
</organism>
<feature type="transmembrane region" description="Helical" evidence="1">
    <location>
        <begin position="91"/>
        <end position="112"/>
    </location>
</feature>
<reference evidence="3" key="1">
    <citation type="submission" date="2017-09" db="EMBL/GenBank/DDBJ databases">
        <title>Depth-based differentiation of microbial function through sediment-hosted aquifers and enrichment of novel symbionts in the deep terrestrial subsurface.</title>
        <authorList>
            <person name="Probst A.J."/>
            <person name="Ladd B."/>
            <person name="Jarett J.K."/>
            <person name="Geller-Mcgrath D.E."/>
            <person name="Sieber C.M.K."/>
            <person name="Emerson J.B."/>
            <person name="Anantharaman K."/>
            <person name="Thomas B.C."/>
            <person name="Malmstrom R."/>
            <person name="Stieglmeier M."/>
            <person name="Klingl A."/>
            <person name="Woyke T."/>
            <person name="Ryan C.M."/>
            <person name="Banfield J.F."/>
        </authorList>
    </citation>
    <scope>NUCLEOTIDE SEQUENCE [LARGE SCALE GENOMIC DNA]</scope>
</reference>
<evidence type="ECO:0000256" key="1">
    <source>
        <dbReference type="SAM" id="Phobius"/>
    </source>
</evidence>
<keyword evidence="1" id="KW-0812">Transmembrane</keyword>
<comment type="caution">
    <text evidence="2">The sequence shown here is derived from an EMBL/GenBank/DDBJ whole genome shotgun (WGS) entry which is preliminary data.</text>
</comment>
<dbReference type="Proteomes" id="UP000231198">
    <property type="component" value="Unassembled WGS sequence"/>
</dbReference>
<accession>A0A2H0WSA0</accession>
<keyword evidence="1" id="KW-1133">Transmembrane helix</keyword>
<evidence type="ECO:0000313" key="2">
    <source>
        <dbReference type="EMBL" id="PIS15552.1"/>
    </source>
</evidence>
<keyword evidence="1" id="KW-0472">Membrane</keyword>